<dbReference type="EMBL" id="BSXG01000220">
    <property type="protein sequence ID" value="GME32426.1"/>
    <property type="molecule type" value="Genomic_DNA"/>
</dbReference>
<sequence>MYSVSSFTPSPGLESTTAHRHSTVDLSASEYDFSTTDIDAHSLDASRLSPLDSTIWCNDWLDPSWPQDSTTALSLQQSGTEPSPSSVDAADVAKKKTDQGPMPTPTPTIPTKCNCVQLAIEALEKVTAWAEVDDFQLAHSALAAHKDLLTQCEAWLACTRCSSPSSVVMLILVITDKLIVSFRHIHAFSQQSSAAAAATTMSLDDRAGSGPSSLARSGGGGSASDVMVQQQLDRRISLGDYQIDSSGEWSLVMNVLLSSQLSRLGILFTKLWTRLNSSKEESQVQIIQQQQDRLRTFMTHLKRSTPCSGC</sequence>
<comment type="caution">
    <text evidence="1">The sequence shown here is derived from an EMBL/GenBank/DDBJ whole genome shotgun (WGS) entry which is preliminary data.</text>
</comment>
<dbReference type="Proteomes" id="UP001165186">
    <property type="component" value="Unassembled WGS sequence"/>
</dbReference>
<evidence type="ECO:0000313" key="2">
    <source>
        <dbReference type="Proteomes" id="UP001165186"/>
    </source>
</evidence>
<gene>
    <name evidence="1" type="primary">g3911</name>
    <name evidence="1" type="ORF">NpPPO83_00003911</name>
</gene>
<protein>
    <submittedName>
        <fullName evidence="1">Uncharacterized protein</fullName>
    </submittedName>
</protein>
<keyword evidence="2" id="KW-1185">Reference proteome</keyword>
<reference evidence="1" key="1">
    <citation type="submission" date="2024-09" db="EMBL/GenBank/DDBJ databases">
        <title>Draft Genome Sequences of Neofusicoccum parvum.</title>
        <authorList>
            <person name="Ashida A."/>
            <person name="Camagna M."/>
            <person name="Tanaka A."/>
            <person name="Takemoto D."/>
        </authorList>
    </citation>
    <scope>NUCLEOTIDE SEQUENCE</scope>
    <source>
        <strain evidence="1">PPO83</strain>
    </source>
</reference>
<evidence type="ECO:0000313" key="1">
    <source>
        <dbReference type="EMBL" id="GME32426.1"/>
    </source>
</evidence>
<organism evidence="1 2">
    <name type="scientific">Neofusicoccum parvum</name>
    <dbReference type="NCBI Taxonomy" id="310453"/>
    <lineage>
        <taxon>Eukaryota</taxon>
        <taxon>Fungi</taxon>
        <taxon>Dikarya</taxon>
        <taxon>Ascomycota</taxon>
        <taxon>Pezizomycotina</taxon>
        <taxon>Dothideomycetes</taxon>
        <taxon>Dothideomycetes incertae sedis</taxon>
        <taxon>Botryosphaeriales</taxon>
        <taxon>Botryosphaeriaceae</taxon>
        <taxon>Neofusicoccum</taxon>
    </lineage>
</organism>
<accession>A0ACB5SAB9</accession>
<name>A0ACB5SAB9_9PEZI</name>
<proteinExistence type="predicted"/>